<keyword evidence="1 4" id="KW-0689">Ribosomal protein</keyword>
<evidence type="ECO:0000259" key="3">
    <source>
        <dbReference type="PROSITE" id="PS50881"/>
    </source>
</evidence>
<dbReference type="GO" id="GO:1990904">
    <property type="term" value="C:ribonucleoprotein complex"/>
    <property type="evidence" value="ECO:0007669"/>
    <property type="project" value="UniProtKB-UniRule"/>
</dbReference>
<dbReference type="SUPFAM" id="SSF54768">
    <property type="entry name" value="dsRNA-binding domain-like"/>
    <property type="match status" value="1"/>
</dbReference>
<dbReference type="Proteomes" id="UP000039865">
    <property type="component" value="Unassembled WGS sequence"/>
</dbReference>
<dbReference type="InParanoid" id="A0A077ZRM2"/>
<dbReference type="OMA" id="LTGIHHC"/>
<name>A0A077ZRM2_STYLE</name>
<dbReference type="Pfam" id="PF00333">
    <property type="entry name" value="Ribosomal_S5"/>
    <property type="match status" value="1"/>
</dbReference>
<dbReference type="PROSITE" id="PS50881">
    <property type="entry name" value="S5_DSRBD"/>
    <property type="match status" value="1"/>
</dbReference>
<dbReference type="EMBL" id="CCKQ01000891">
    <property type="protein sequence ID" value="CDW71985.1"/>
    <property type="molecule type" value="Genomic_DNA"/>
</dbReference>
<sequence length="396" mass="46568">MFKYLHRSTLLLQQQSSSFLNSPAAQTQFMRMSAQYFSITPGVFHDPTQNKYQENRMLFFSDPTPEKKHQAVKPRTIKDIKKIQSFVKEYRSVPGKSLNESIKSMAKRDEGFNEFLKNFKAKNEQGWSNIIDLTQEEQEARLLEKSPDYRKNEMIMMEEFRRRKNLQRYYELMKEKHKLRMKARGKKHKYYDMDDLAVEAGTQYPQAGPERFFTPTKEETFNPNEFTLMFMDSDSVTNVTALNRTNHRRILLFIGNSNGLISYGMGKGVDYELAFEDAYKTLKKNLIILDMCQLNTSPEPMFARHNDYQIRIFPQETPNYWGHPVIWHMLMNTGFFHCRFAVKSRKRDPYSLVYAFVKAVSPNKSLTTIAQTRSMKSHQVSFGNTTTRKSGQHAFK</sequence>
<feature type="domain" description="S5 DRBM" evidence="3">
    <location>
        <begin position="226"/>
        <end position="289"/>
    </location>
</feature>
<dbReference type="AlphaFoldDB" id="A0A077ZRM2"/>
<evidence type="ECO:0000256" key="1">
    <source>
        <dbReference type="PROSITE-ProRule" id="PRU00268"/>
    </source>
</evidence>
<dbReference type="GO" id="GO:0005840">
    <property type="term" value="C:ribosome"/>
    <property type="evidence" value="ECO:0007669"/>
    <property type="project" value="UniProtKB-KW"/>
</dbReference>
<organism evidence="4 5">
    <name type="scientific">Stylonychia lemnae</name>
    <name type="common">Ciliate</name>
    <dbReference type="NCBI Taxonomy" id="5949"/>
    <lineage>
        <taxon>Eukaryota</taxon>
        <taxon>Sar</taxon>
        <taxon>Alveolata</taxon>
        <taxon>Ciliophora</taxon>
        <taxon>Intramacronucleata</taxon>
        <taxon>Spirotrichea</taxon>
        <taxon>Stichotrichia</taxon>
        <taxon>Sporadotrichida</taxon>
        <taxon>Oxytrichidae</taxon>
        <taxon>Stylonychinae</taxon>
        <taxon>Stylonychia</taxon>
    </lineage>
</organism>
<feature type="compositionally biased region" description="Polar residues" evidence="2">
    <location>
        <begin position="377"/>
        <end position="389"/>
    </location>
</feature>
<accession>A0A077ZRM2</accession>
<keyword evidence="5" id="KW-1185">Reference proteome</keyword>
<keyword evidence="1" id="KW-0687">Ribonucleoprotein</keyword>
<dbReference type="InterPro" id="IPR013810">
    <property type="entry name" value="Ribosomal_uS5_N"/>
</dbReference>
<protein>
    <submittedName>
        <fullName evidence="4">30s ribosomal protein s5</fullName>
    </submittedName>
</protein>
<proteinExistence type="predicted"/>
<dbReference type="GO" id="GO:0003723">
    <property type="term" value="F:RNA binding"/>
    <property type="evidence" value="ECO:0007669"/>
    <property type="project" value="InterPro"/>
</dbReference>
<evidence type="ECO:0000256" key="2">
    <source>
        <dbReference type="SAM" id="MobiDB-lite"/>
    </source>
</evidence>
<evidence type="ECO:0000313" key="5">
    <source>
        <dbReference type="Proteomes" id="UP000039865"/>
    </source>
</evidence>
<dbReference type="GO" id="GO:0003735">
    <property type="term" value="F:structural constituent of ribosome"/>
    <property type="evidence" value="ECO:0007669"/>
    <property type="project" value="UniProtKB-UniRule"/>
</dbReference>
<reference evidence="4 5" key="1">
    <citation type="submission" date="2014-06" db="EMBL/GenBank/DDBJ databases">
        <authorList>
            <person name="Swart Estienne"/>
        </authorList>
    </citation>
    <scope>NUCLEOTIDE SEQUENCE [LARGE SCALE GENOMIC DNA]</scope>
    <source>
        <strain evidence="4 5">130c</strain>
    </source>
</reference>
<gene>
    <name evidence="4" type="primary">Contig2871.g3075</name>
    <name evidence="4" type="ORF">STYLEM_936</name>
</gene>
<dbReference type="GO" id="GO:0006412">
    <property type="term" value="P:translation"/>
    <property type="evidence" value="ECO:0007669"/>
    <property type="project" value="InterPro"/>
</dbReference>
<feature type="region of interest" description="Disordered" evidence="2">
    <location>
        <begin position="377"/>
        <end position="396"/>
    </location>
</feature>
<dbReference type="Gene3D" id="3.30.160.20">
    <property type="match status" value="1"/>
</dbReference>
<evidence type="ECO:0000313" key="4">
    <source>
        <dbReference type="EMBL" id="CDW71985.1"/>
    </source>
</evidence>
<dbReference type="OrthoDB" id="309483at2759"/>